<feature type="compositionally biased region" description="Basic and acidic residues" evidence="1">
    <location>
        <begin position="63"/>
        <end position="72"/>
    </location>
</feature>
<keyword evidence="3" id="KW-1185">Reference proteome</keyword>
<sequence length="177" mass="19590">MTRVGDWRGPGGLLSCALCDWTAWHNPAVSPTAQLILHRMDTHPAEHAGLRPGTVAADEGEDDCVKHDADPRGTVRDPVTGLTVDTYPVGVLHDLLVAYRTFRYLGRSREAYSKLGHAARGLFERARAGQWREVRTSFNGYLAEPTPFPAGLTRCGSGWTRAAALRSLRRHYRRDIG</sequence>
<dbReference type="RefSeq" id="WP_131103005.1">
    <property type="nucleotide sequence ID" value="NZ_CP036456.1"/>
</dbReference>
<geneLocation type="plasmid" evidence="3">
    <name>phim2</name>
</geneLocation>
<proteinExistence type="predicted"/>
<name>A0A4P6Q805_9ACTN</name>
<evidence type="ECO:0000313" key="3">
    <source>
        <dbReference type="Proteomes" id="UP000292235"/>
    </source>
</evidence>
<dbReference type="Proteomes" id="UP000292235">
    <property type="component" value="Plasmid phiM2"/>
</dbReference>
<dbReference type="EMBL" id="CP036456">
    <property type="protein sequence ID" value="QBI56845.1"/>
    <property type="molecule type" value="Genomic_DNA"/>
</dbReference>
<protein>
    <submittedName>
        <fullName evidence="2">Uncharacterized protein</fullName>
    </submittedName>
</protein>
<gene>
    <name evidence="2" type="ORF">EKD16_25525</name>
</gene>
<organism evidence="2 3">
    <name type="scientific">Streptomonospora litoralis</name>
    <dbReference type="NCBI Taxonomy" id="2498135"/>
    <lineage>
        <taxon>Bacteria</taxon>
        <taxon>Bacillati</taxon>
        <taxon>Actinomycetota</taxon>
        <taxon>Actinomycetes</taxon>
        <taxon>Streptosporangiales</taxon>
        <taxon>Nocardiopsidaceae</taxon>
        <taxon>Streptomonospora</taxon>
    </lineage>
</organism>
<accession>A0A4P6Q805</accession>
<dbReference type="KEGG" id="strr:EKD16_25525"/>
<feature type="region of interest" description="Disordered" evidence="1">
    <location>
        <begin position="47"/>
        <end position="72"/>
    </location>
</feature>
<dbReference type="OrthoDB" id="4247206at2"/>
<reference evidence="2 3" key="1">
    <citation type="submission" date="2019-02" db="EMBL/GenBank/DDBJ databases">
        <authorList>
            <person name="Khodamoradi S."/>
            <person name="Hahnke R.L."/>
            <person name="Kaempfer P."/>
            <person name="Schumann P."/>
            <person name="Rohde M."/>
            <person name="Steinert M."/>
            <person name="Luzhetskyy A."/>
            <person name="Wink J."/>
            <person name="Ruckert C."/>
        </authorList>
    </citation>
    <scope>NUCLEOTIDE SEQUENCE [LARGE SCALE GENOMIC DNA]</scope>
    <source>
        <strain evidence="2 3">M2</strain>
        <plasmid evidence="3">phim2</plasmid>
    </source>
</reference>
<dbReference type="AlphaFoldDB" id="A0A4P6Q805"/>
<evidence type="ECO:0000313" key="2">
    <source>
        <dbReference type="EMBL" id="QBI56845.1"/>
    </source>
</evidence>
<keyword evidence="2" id="KW-0614">Plasmid</keyword>
<evidence type="ECO:0000256" key="1">
    <source>
        <dbReference type="SAM" id="MobiDB-lite"/>
    </source>
</evidence>
<dbReference type="GeneID" id="39493897"/>